<dbReference type="EMBL" id="CAJVPI010000247">
    <property type="protein sequence ID" value="CAG8507723.1"/>
    <property type="molecule type" value="Genomic_DNA"/>
</dbReference>
<feature type="region of interest" description="Disordered" evidence="1">
    <location>
        <begin position="62"/>
        <end position="174"/>
    </location>
</feature>
<feature type="compositionally biased region" description="Basic residues" evidence="1">
    <location>
        <begin position="126"/>
        <end position="135"/>
    </location>
</feature>
<dbReference type="AlphaFoldDB" id="A0A9N9F427"/>
<evidence type="ECO:0000313" key="2">
    <source>
        <dbReference type="EMBL" id="CAG8507723.1"/>
    </source>
</evidence>
<proteinExistence type="predicted"/>
<feature type="compositionally biased region" description="Basic and acidic residues" evidence="1">
    <location>
        <begin position="86"/>
        <end position="97"/>
    </location>
</feature>
<reference evidence="2" key="1">
    <citation type="submission" date="2021-06" db="EMBL/GenBank/DDBJ databases">
        <authorList>
            <person name="Kallberg Y."/>
            <person name="Tangrot J."/>
            <person name="Rosling A."/>
        </authorList>
    </citation>
    <scope>NUCLEOTIDE SEQUENCE</scope>
    <source>
        <strain evidence="2">BR232B</strain>
    </source>
</reference>
<dbReference type="Proteomes" id="UP000789739">
    <property type="component" value="Unassembled WGS sequence"/>
</dbReference>
<feature type="compositionally biased region" description="Basic and acidic residues" evidence="1">
    <location>
        <begin position="143"/>
        <end position="174"/>
    </location>
</feature>
<keyword evidence="3" id="KW-1185">Reference proteome</keyword>
<protein>
    <submittedName>
        <fullName evidence="2">2501_t:CDS:1</fullName>
    </submittedName>
</protein>
<name>A0A9N9F427_9GLOM</name>
<comment type="caution">
    <text evidence="2">The sequence shown here is derived from an EMBL/GenBank/DDBJ whole genome shotgun (WGS) entry which is preliminary data.</text>
</comment>
<organism evidence="2 3">
    <name type="scientific">Paraglomus brasilianum</name>
    <dbReference type="NCBI Taxonomy" id="144538"/>
    <lineage>
        <taxon>Eukaryota</taxon>
        <taxon>Fungi</taxon>
        <taxon>Fungi incertae sedis</taxon>
        <taxon>Mucoromycota</taxon>
        <taxon>Glomeromycotina</taxon>
        <taxon>Glomeromycetes</taxon>
        <taxon>Paraglomerales</taxon>
        <taxon>Paraglomeraceae</taxon>
        <taxon>Paraglomus</taxon>
    </lineage>
</organism>
<sequence length="174" mass="20786">MTRLQKHSLRSRRPLNYREKIQKIKKNRLIHKAKVKKEFHKFLKKDDLITKTPEFIKKIFEEGEEENVKETIDHEQQSQGTDNNDNAERIVDEHSPDETTDSETSNDEHLNTDESAKGKAQDVGSHIKRNKKHKPNPFQKVLNESERRRQEKQEQIKAAHRQKELENQRQEVYK</sequence>
<gene>
    <name evidence="2" type="ORF">PBRASI_LOCUS2946</name>
</gene>
<evidence type="ECO:0000313" key="3">
    <source>
        <dbReference type="Proteomes" id="UP000789739"/>
    </source>
</evidence>
<evidence type="ECO:0000256" key="1">
    <source>
        <dbReference type="SAM" id="MobiDB-lite"/>
    </source>
</evidence>
<feature type="compositionally biased region" description="Basic and acidic residues" evidence="1">
    <location>
        <begin position="62"/>
        <end position="76"/>
    </location>
</feature>
<feature type="compositionally biased region" description="Basic and acidic residues" evidence="1">
    <location>
        <begin position="106"/>
        <end position="120"/>
    </location>
</feature>
<accession>A0A9N9F427</accession>